<dbReference type="Gene3D" id="3.30.9.10">
    <property type="entry name" value="D-Amino Acid Oxidase, subunit A, domain 2"/>
    <property type="match status" value="1"/>
</dbReference>
<reference evidence="6 7" key="1">
    <citation type="submission" date="2019-05" db="EMBL/GenBank/DDBJ databases">
        <authorList>
            <person name="Lee S.D."/>
        </authorList>
    </citation>
    <scope>NUCLEOTIDE SEQUENCE [LARGE SCALE GENOMIC DNA]</scope>
    <source>
        <strain evidence="6 7">C5-26</strain>
    </source>
</reference>
<evidence type="ECO:0000259" key="5">
    <source>
        <dbReference type="Pfam" id="PF01266"/>
    </source>
</evidence>
<dbReference type="SUPFAM" id="SSF54373">
    <property type="entry name" value="FAD-linked reductases, C-terminal domain"/>
    <property type="match status" value="1"/>
</dbReference>
<dbReference type="Pfam" id="PF01266">
    <property type="entry name" value="DAO"/>
    <property type="match status" value="1"/>
</dbReference>
<dbReference type="GO" id="GO:0008115">
    <property type="term" value="F:sarcosine oxidase activity"/>
    <property type="evidence" value="ECO:0007669"/>
    <property type="project" value="TreeGrafter"/>
</dbReference>
<keyword evidence="4 6" id="KW-0560">Oxidoreductase</keyword>
<keyword evidence="3" id="KW-0274">FAD</keyword>
<evidence type="ECO:0000313" key="7">
    <source>
        <dbReference type="Proteomes" id="UP000320244"/>
    </source>
</evidence>
<sequence>MDKNNFDADVAVVGLGAMGCMSLWRLSIRGISAIGFEQHTPGHPHGSSHGMSRLYRTACFEGADYTQLAILSKQLWQELEGVSSRELLELTGMLTIGSATADVVSGTLKSAQQLTLPHEVLDAAEIRSRFPQHLVSDSDIAVFDPDGGVLSPETALSAALEQSVENGAQVFTHAHVDGVSTTADGVVIRVGAEEFRVRHAIISAGPWIRQFYPIDQETVRVTRQVMTWFRARENKIESFLPSTFPAFIRDTGNGSGAWGCAMHGGMDVKIGREGFDGPVVDPDTVDRVIHTEDFDIVCNFARDYLPDLEPRPVAAQTCLMTLTPDSNFMIGPHPSEPNITILGGFSGHGFKHATGVGEVAAALAIGEPIAIPLARFAPSRLILNPSPK</sequence>
<organism evidence="6 7">
    <name type="scientific">Leekyejoonella antrihumi</name>
    <dbReference type="NCBI Taxonomy" id="1660198"/>
    <lineage>
        <taxon>Bacteria</taxon>
        <taxon>Bacillati</taxon>
        <taxon>Actinomycetota</taxon>
        <taxon>Actinomycetes</taxon>
        <taxon>Micrococcales</taxon>
        <taxon>Dermacoccaceae</taxon>
        <taxon>Leekyejoonella</taxon>
    </lineage>
</organism>
<dbReference type="OrthoDB" id="9806257at2"/>
<dbReference type="GO" id="GO:0050660">
    <property type="term" value="F:flavin adenine dinucleotide binding"/>
    <property type="evidence" value="ECO:0007669"/>
    <property type="project" value="InterPro"/>
</dbReference>
<proteinExistence type="predicted"/>
<accession>A0A563DS21</accession>
<keyword evidence="2" id="KW-0285">Flavoprotein</keyword>
<protein>
    <submittedName>
        <fullName evidence="6">N-methyl-L-tryptophan oxidase</fullName>
        <ecNumber evidence="6">1.5.3.2</ecNumber>
    </submittedName>
</protein>
<evidence type="ECO:0000313" key="6">
    <source>
        <dbReference type="EMBL" id="TWP33025.1"/>
    </source>
</evidence>
<dbReference type="GO" id="GO:0050131">
    <property type="term" value="F:N-methyl-L-amino-acid oxidase activity"/>
    <property type="evidence" value="ECO:0007669"/>
    <property type="project" value="UniProtKB-EC"/>
</dbReference>
<dbReference type="Gene3D" id="3.50.50.60">
    <property type="entry name" value="FAD/NAD(P)-binding domain"/>
    <property type="match status" value="1"/>
</dbReference>
<evidence type="ECO:0000256" key="4">
    <source>
        <dbReference type="ARBA" id="ARBA00023002"/>
    </source>
</evidence>
<keyword evidence="7" id="KW-1185">Reference proteome</keyword>
<dbReference type="SUPFAM" id="SSF51905">
    <property type="entry name" value="FAD/NAD(P)-binding domain"/>
    <property type="match status" value="1"/>
</dbReference>
<comment type="cofactor">
    <cofactor evidence="1">
        <name>FAD</name>
        <dbReference type="ChEBI" id="CHEBI:57692"/>
    </cofactor>
</comment>
<dbReference type="InterPro" id="IPR006076">
    <property type="entry name" value="FAD-dep_OxRdtase"/>
</dbReference>
<dbReference type="RefSeq" id="WP_146320758.1">
    <property type="nucleotide sequence ID" value="NZ_VCQV01000050.1"/>
</dbReference>
<dbReference type="InterPro" id="IPR036188">
    <property type="entry name" value="FAD/NAD-bd_sf"/>
</dbReference>
<feature type="domain" description="FAD dependent oxidoreductase" evidence="5">
    <location>
        <begin position="9"/>
        <end position="363"/>
    </location>
</feature>
<dbReference type="InterPro" id="IPR045170">
    <property type="entry name" value="MTOX"/>
</dbReference>
<evidence type="ECO:0000256" key="1">
    <source>
        <dbReference type="ARBA" id="ARBA00001974"/>
    </source>
</evidence>
<comment type="caution">
    <text evidence="6">The sequence shown here is derived from an EMBL/GenBank/DDBJ whole genome shotgun (WGS) entry which is preliminary data.</text>
</comment>
<gene>
    <name evidence="6" type="primary">solA</name>
    <name evidence="6" type="ORF">FGL98_22580</name>
</gene>
<evidence type="ECO:0000256" key="2">
    <source>
        <dbReference type="ARBA" id="ARBA00022630"/>
    </source>
</evidence>
<dbReference type="EMBL" id="VCQV01000050">
    <property type="protein sequence ID" value="TWP33025.1"/>
    <property type="molecule type" value="Genomic_DNA"/>
</dbReference>
<dbReference type="NCBIfam" id="NF008425">
    <property type="entry name" value="PRK11259.1"/>
    <property type="match status" value="1"/>
</dbReference>
<dbReference type="Proteomes" id="UP000320244">
    <property type="component" value="Unassembled WGS sequence"/>
</dbReference>
<dbReference type="PANTHER" id="PTHR10961">
    <property type="entry name" value="PEROXISOMAL SARCOSINE OXIDASE"/>
    <property type="match status" value="1"/>
</dbReference>
<dbReference type="PROSITE" id="PS51257">
    <property type="entry name" value="PROKAR_LIPOPROTEIN"/>
    <property type="match status" value="1"/>
</dbReference>
<dbReference type="EC" id="1.5.3.2" evidence="6"/>
<dbReference type="PANTHER" id="PTHR10961:SF7">
    <property type="entry name" value="FAD DEPENDENT OXIDOREDUCTASE DOMAIN-CONTAINING PROTEIN"/>
    <property type="match status" value="1"/>
</dbReference>
<dbReference type="AlphaFoldDB" id="A0A563DS21"/>
<evidence type="ECO:0000256" key="3">
    <source>
        <dbReference type="ARBA" id="ARBA00022827"/>
    </source>
</evidence>
<reference evidence="6 7" key="2">
    <citation type="submission" date="2019-08" db="EMBL/GenBank/DDBJ databases">
        <title>Jejuicoccus antrihumi gen. nov., sp. nov., a new member of the family Dermacoccaceae isolated from a cave.</title>
        <authorList>
            <person name="Schumann P."/>
            <person name="Kim I.S."/>
        </authorList>
    </citation>
    <scope>NUCLEOTIDE SEQUENCE [LARGE SCALE GENOMIC DNA]</scope>
    <source>
        <strain evidence="6 7">C5-26</strain>
    </source>
</reference>
<name>A0A563DS21_9MICO</name>